<dbReference type="InterPro" id="IPR021719">
    <property type="entry name" value="Prot_inh_I78"/>
</dbReference>
<sequence>MKRLILACALALPLAACKEDDDVTASGPDPDACNASQYQSLVGRDEAAVAEAGIEPGQKARIFGPGDVLTMDYRSDRINVELDAAGEVVRVYCG</sequence>
<dbReference type="EMBL" id="JAHUZE010000004">
    <property type="protein sequence ID" value="MBV7380377.1"/>
    <property type="molecule type" value="Genomic_DNA"/>
</dbReference>
<evidence type="ECO:0000256" key="1">
    <source>
        <dbReference type="SAM" id="SignalP"/>
    </source>
</evidence>
<feature type="signal peptide" evidence="1">
    <location>
        <begin position="1"/>
        <end position="18"/>
    </location>
</feature>
<accession>A0ABS6T549</accession>
<keyword evidence="3" id="KW-1185">Reference proteome</keyword>
<dbReference type="Pfam" id="PF11720">
    <property type="entry name" value="Inhibitor_I78"/>
    <property type="match status" value="1"/>
</dbReference>
<dbReference type="RefSeq" id="WP_218393587.1">
    <property type="nucleotide sequence ID" value="NZ_JAHUZE010000004.1"/>
</dbReference>
<comment type="caution">
    <text evidence="2">The sequence shown here is derived from an EMBL/GenBank/DDBJ whole genome shotgun (WGS) entry which is preliminary data.</text>
</comment>
<evidence type="ECO:0008006" key="4">
    <source>
        <dbReference type="Google" id="ProtNLM"/>
    </source>
</evidence>
<keyword evidence="1" id="KW-0732">Signal</keyword>
<name>A0ABS6T549_9RHOB</name>
<evidence type="ECO:0000313" key="2">
    <source>
        <dbReference type="EMBL" id="MBV7380377.1"/>
    </source>
</evidence>
<feature type="chain" id="PRO_5047291439" description="Peptidase inhibitor I78 family protein" evidence="1">
    <location>
        <begin position="19"/>
        <end position="94"/>
    </location>
</feature>
<organism evidence="2 3">
    <name type="scientific">Maritimibacter dapengensis</name>
    <dbReference type="NCBI Taxonomy" id="2836868"/>
    <lineage>
        <taxon>Bacteria</taxon>
        <taxon>Pseudomonadati</taxon>
        <taxon>Pseudomonadota</taxon>
        <taxon>Alphaproteobacteria</taxon>
        <taxon>Rhodobacterales</taxon>
        <taxon>Roseobacteraceae</taxon>
        <taxon>Maritimibacter</taxon>
    </lineage>
</organism>
<gene>
    <name evidence="2" type="ORF">KJP28_15735</name>
</gene>
<dbReference type="Proteomes" id="UP000756530">
    <property type="component" value="Unassembled WGS sequence"/>
</dbReference>
<reference evidence="2 3" key="1">
    <citation type="submission" date="2021-05" db="EMBL/GenBank/DDBJ databases">
        <title>Culturable bacteria isolated from Daya Bay.</title>
        <authorList>
            <person name="Zheng W."/>
            <person name="Yu S."/>
            <person name="Huang Y."/>
        </authorList>
    </citation>
    <scope>NUCLEOTIDE SEQUENCE [LARGE SCALE GENOMIC DNA]</scope>
    <source>
        <strain evidence="2 3">DP4N28-5</strain>
    </source>
</reference>
<protein>
    <recommendedName>
        <fullName evidence="4">Peptidase inhibitor I78 family protein</fullName>
    </recommendedName>
</protein>
<evidence type="ECO:0000313" key="3">
    <source>
        <dbReference type="Proteomes" id="UP000756530"/>
    </source>
</evidence>
<proteinExistence type="predicted"/>